<dbReference type="Proteomes" id="UP001140949">
    <property type="component" value="Unassembled WGS sequence"/>
</dbReference>
<keyword evidence="2" id="KW-1185">Reference proteome</keyword>
<dbReference type="EMBL" id="JANAVB010039217">
    <property type="protein sequence ID" value="KAJ6799864.1"/>
    <property type="molecule type" value="Genomic_DNA"/>
</dbReference>
<dbReference type="AlphaFoldDB" id="A0AAX6E789"/>
<protein>
    <submittedName>
        <fullName evidence="1">Formin-like protein 3 isoform X2</fullName>
    </submittedName>
</protein>
<accession>A0AAX6E789</accession>
<proteinExistence type="predicted"/>
<name>A0AAX6E789_IRIPA</name>
<reference evidence="1" key="2">
    <citation type="submission" date="2023-04" db="EMBL/GenBank/DDBJ databases">
        <authorList>
            <person name="Bruccoleri R.E."/>
            <person name="Oakeley E.J."/>
            <person name="Faust A.-M."/>
            <person name="Dessus-Babus S."/>
            <person name="Altorfer M."/>
            <person name="Burckhardt D."/>
            <person name="Oertli M."/>
            <person name="Naumann U."/>
            <person name="Petersen F."/>
            <person name="Wong J."/>
        </authorList>
    </citation>
    <scope>NUCLEOTIDE SEQUENCE</scope>
    <source>
        <strain evidence="1">GSM-AAB239-AS_SAM_17_03QT</strain>
        <tissue evidence="1">Leaf</tissue>
    </source>
</reference>
<evidence type="ECO:0000313" key="2">
    <source>
        <dbReference type="Proteomes" id="UP001140949"/>
    </source>
</evidence>
<reference evidence="1" key="1">
    <citation type="journal article" date="2023" name="GigaByte">
        <title>Genome assembly of the bearded iris, Iris pallida Lam.</title>
        <authorList>
            <person name="Bruccoleri R.E."/>
            <person name="Oakeley E.J."/>
            <person name="Faust A.M.E."/>
            <person name="Altorfer M."/>
            <person name="Dessus-Babus S."/>
            <person name="Burckhardt D."/>
            <person name="Oertli M."/>
            <person name="Naumann U."/>
            <person name="Petersen F."/>
            <person name="Wong J."/>
        </authorList>
    </citation>
    <scope>NUCLEOTIDE SEQUENCE</scope>
    <source>
        <strain evidence="1">GSM-AAB239-AS_SAM_17_03QT</strain>
    </source>
</reference>
<evidence type="ECO:0000313" key="1">
    <source>
        <dbReference type="EMBL" id="KAJ6799864.1"/>
    </source>
</evidence>
<comment type="caution">
    <text evidence="1">The sequence shown here is derived from an EMBL/GenBank/DDBJ whole genome shotgun (WGS) entry which is preliminary data.</text>
</comment>
<organism evidence="1 2">
    <name type="scientific">Iris pallida</name>
    <name type="common">Sweet iris</name>
    <dbReference type="NCBI Taxonomy" id="29817"/>
    <lineage>
        <taxon>Eukaryota</taxon>
        <taxon>Viridiplantae</taxon>
        <taxon>Streptophyta</taxon>
        <taxon>Embryophyta</taxon>
        <taxon>Tracheophyta</taxon>
        <taxon>Spermatophyta</taxon>
        <taxon>Magnoliopsida</taxon>
        <taxon>Liliopsida</taxon>
        <taxon>Asparagales</taxon>
        <taxon>Iridaceae</taxon>
        <taxon>Iridoideae</taxon>
        <taxon>Irideae</taxon>
        <taxon>Iris</taxon>
    </lineage>
</organism>
<sequence>MHSLCDRSSAPGVEELEELGRRPDLWRHAMGSSAAQENTGSGQMTMGCCCERNLRNWSRLRTRGKENGRSISGCLGQIWVTVPRRRWRRCEGGSGGGTEEGVAALQRSRRRQICQICQLVMVGCTVEVITGGRSR</sequence>
<gene>
    <name evidence="1" type="ORF">M6B38_203950</name>
</gene>